<accession>A0AAN9XLN8</accession>
<comment type="caution">
    <text evidence="2">The sequence shown here is derived from an EMBL/GenBank/DDBJ whole genome shotgun (WGS) entry which is preliminary data.</text>
</comment>
<evidence type="ECO:0000313" key="2">
    <source>
        <dbReference type="EMBL" id="KAK7396914.1"/>
    </source>
</evidence>
<organism evidence="2 3">
    <name type="scientific">Psophocarpus tetragonolobus</name>
    <name type="common">Winged bean</name>
    <name type="synonym">Dolichos tetragonolobus</name>
    <dbReference type="NCBI Taxonomy" id="3891"/>
    <lineage>
        <taxon>Eukaryota</taxon>
        <taxon>Viridiplantae</taxon>
        <taxon>Streptophyta</taxon>
        <taxon>Embryophyta</taxon>
        <taxon>Tracheophyta</taxon>
        <taxon>Spermatophyta</taxon>
        <taxon>Magnoliopsida</taxon>
        <taxon>eudicotyledons</taxon>
        <taxon>Gunneridae</taxon>
        <taxon>Pentapetalae</taxon>
        <taxon>rosids</taxon>
        <taxon>fabids</taxon>
        <taxon>Fabales</taxon>
        <taxon>Fabaceae</taxon>
        <taxon>Papilionoideae</taxon>
        <taxon>50 kb inversion clade</taxon>
        <taxon>NPAAA clade</taxon>
        <taxon>indigoferoid/millettioid clade</taxon>
        <taxon>Phaseoleae</taxon>
        <taxon>Psophocarpus</taxon>
    </lineage>
</organism>
<keyword evidence="1" id="KW-0812">Transmembrane</keyword>
<feature type="transmembrane region" description="Helical" evidence="1">
    <location>
        <begin position="6"/>
        <end position="24"/>
    </location>
</feature>
<gene>
    <name evidence="2" type="ORF">VNO78_18077</name>
</gene>
<dbReference type="EMBL" id="JAYMYS010000004">
    <property type="protein sequence ID" value="KAK7396914.1"/>
    <property type="molecule type" value="Genomic_DNA"/>
</dbReference>
<sequence>MNDGHLLRRLWFGFFFLFTTISIYKQGRVSDDPQKASEFSLTLMLFLSTYRLQSPISNSNLCHFHT</sequence>
<evidence type="ECO:0000256" key="1">
    <source>
        <dbReference type="SAM" id="Phobius"/>
    </source>
</evidence>
<keyword evidence="1" id="KW-1133">Transmembrane helix</keyword>
<keyword evidence="1" id="KW-0472">Membrane</keyword>
<dbReference type="AlphaFoldDB" id="A0AAN9XLN8"/>
<reference evidence="2 3" key="1">
    <citation type="submission" date="2024-01" db="EMBL/GenBank/DDBJ databases">
        <title>The genomes of 5 underutilized Papilionoideae crops provide insights into root nodulation and disease resistanc.</title>
        <authorList>
            <person name="Jiang F."/>
        </authorList>
    </citation>
    <scope>NUCLEOTIDE SEQUENCE [LARGE SCALE GENOMIC DNA]</scope>
    <source>
        <strain evidence="2">DUOXIRENSHENG_FW03</strain>
        <tissue evidence="2">Leaves</tissue>
    </source>
</reference>
<dbReference type="Proteomes" id="UP001386955">
    <property type="component" value="Unassembled WGS sequence"/>
</dbReference>
<proteinExistence type="predicted"/>
<protein>
    <submittedName>
        <fullName evidence="2">Uncharacterized protein</fullName>
    </submittedName>
</protein>
<keyword evidence="3" id="KW-1185">Reference proteome</keyword>
<name>A0AAN9XLN8_PSOTE</name>
<evidence type="ECO:0000313" key="3">
    <source>
        <dbReference type="Proteomes" id="UP001386955"/>
    </source>
</evidence>